<accession>A0A6A5CHU2</accession>
<protein>
    <submittedName>
        <fullName evidence="1">Uncharacterized protein</fullName>
    </submittedName>
</protein>
<dbReference type="AlphaFoldDB" id="A0A6A5CHU2"/>
<comment type="caution">
    <text evidence="1">The sequence shown here is derived from an EMBL/GenBank/DDBJ whole genome shotgun (WGS) entry which is preliminary data.</text>
</comment>
<evidence type="ECO:0000313" key="2">
    <source>
        <dbReference type="Proteomes" id="UP000444721"/>
    </source>
</evidence>
<reference evidence="1 2" key="1">
    <citation type="journal article" date="2019" name="Sci. Rep.">
        <title>Nanopore sequencing improves the draft genome of the human pathogenic amoeba Naegleria fowleri.</title>
        <authorList>
            <person name="Liechti N."/>
            <person name="Schurch N."/>
            <person name="Bruggmann R."/>
            <person name="Wittwer M."/>
        </authorList>
    </citation>
    <scope>NUCLEOTIDE SEQUENCE [LARGE SCALE GENOMIC DNA]</scope>
    <source>
        <strain evidence="1 2">ATCC 30894</strain>
    </source>
</reference>
<dbReference type="EMBL" id="VFQX01000002">
    <property type="protein sequence ID" value="KAF0984875.1"/>
    <property type="molecule type" value="Genomic_DNA"/>
</dbReference>
<dbReference type="OrthoDB" id="10393258at2759"/>
<dbReference type="VEuPathDB" id="AmoebaDB:FDP41_000774"/>
<dbReference type="Proteomes" id="UP000444721">
    <property type="component" value="Unassembled WGS sequence"/>
</dbReference>
<keyword evidence="2" id="KW-1185">Reference proteome</keyword>
<dbReference type="RefSeq" id="XP_044569588.1">
    <property type="nucleotide sequence ID" value="XM_044711517.1"/>
</dbReference>
<evidence type="ECO:0000313" key="1">
    <source>
        <dbReference type="EMBL" id="KAF0984875.1"/>
    </source>
</evidence>
<gene>
    <name evidence="1" type="ORF">FDP41_000774</name>
</gene>
<sequence>MMRLINTADGDTSSVEWSMFTHVGNQAVEEAVQQVIQQRTPEVLNLLNNCRKSHSNLTEKESHGSELDNDDDLIMDMVYEIQHTVGEKGRGKTFLYKRAQHPEDWIHGHNEVGDTAVRERLYCYLRTWMIGLTTTLEQESKKK</sequence>
<dbReference type="VEuPathDB" id="AmoebaDB:NF0108400"/>
<name>A0A6A5CHU2_NAEFO</name>
<dbReference type="GeneID" id="68107992"/>
<proteinExistence type="predicted"/>
<organism evidence="1 2">
    <name type="scientific">Naegleria fowleri</name>
    <name type="common">Brain eating amoeba</name>
    <dbReference type="NCBI Taxonomy" id="5763"/>
    <lineage>
        <taxon>Eukaryota</taxon>
        <taxon>Discoba</taxon>
        <taxon>Heterolobosea</taxon>
        <taxon>Tetramitia</taxon>
        <taxon>Eutetramitia</taxon>
        <taxon>Vahlkampfiidae</taxon>
        <taxon>Naegleria</taxon>
    </lineage>
</organism>